<reference evidence="3 4" key="1">
    <citation type="submission" date="2020-02" db="EMBL/GenBank/DDBJ databases">
        <title>Genome assembly of a novel Clostridium senegalense strain.</title>
        <authorList>
            <person name="Gupta T.B."/>
            <person name="Jauregui R."/>
            <person name="Maclean P."/>
            <person name="Nawarathana A."/>
            <person name="Brightwell G."/>
        </authorList>
    </citation>
    <scope>NUCLEOTIDE SEQUENCE [LARGE SCALE GENOMIC DNA]</scope>
    <source>
        <strain evidence="3 4">AGRFS4</strain>
    </source>
</reference>
<dbReference type="AlphaFoldDB" id="A0A6M0H5Y5"/>
<accession>A0A6M0H5Y5</accession>
<name>A0A6M0H5Y5_9CLOT</name>
<comment type="caution">
    <text evidence="3">The sequence shown here is derived from an EMBL/GenBank/DDBJ whole genome shotgun (WGS) entry which is preliminary data.</text>
</comment>
<gene>
    <name evidence="3" type="ORF">G3M99_11490</name>
</gene>
<dbReference type="PANTHER" id="PTHR41773:SF1">
    <property type="entry name" value="RELA_SPOT DOMAIN-CONTAINING PROTEIN"/>
    <property type="match status" value="1"/>
</dbReference>
<sequence length="458" mass="54672">MELKIFNFIDETIKLLEEAKPEINDVSEEIEDYLKKHLESMNDGDINLVTRIKSKSSLEEKIIRNNYYKKYKCAEDLLHNLQDLIGIRVECRFIEDEVKIYEKLREVFNERDIDGYYYNSLNKNIRLYLAGEQPQKQKNGFEIYKIDGIYENDKAKYKFELQIKSLVNMFWGEIEHKVIYKNKNYMLGDEFLKNILTSIKKHLCMIDNQLAVVYNHSAKSNTADLDVRKKQIETMLSKIIYDSFSNQMKNSIGFIVDFKTSSDVIVNYIFRSSNAKDFQDYNQTLINMLSRVNEISKNNIDFGRELEFDRDINFESKFCEKFGNKLLNVINIDFHWNIFFKILFEIELGSNAEDFERFIQYMEYRFYNNEGFCQLNDNFTKEESEYIKCEMLNIIANAFGKATSISFIYEKNICKINNVIEEMVFMLCKNIISFEKWEKEKDVYEQMILNKILLEVDE</sequence>
<dbReference type="EMBL" id="JAAGPU010000020">
    <property type="protein sequence ID" value="NEU05463.1"/>
    <property type="molecule type" value="Genomic_DNA"/>
</dbReference>
<proteinExistence type="predicted"/>
<keyword evidence="3" id="KW-0418">Kinase</keyword>
<dbReference type="Pfam" id="PF04607">
    <property type="entry name" value="RelA_SpoT"/>
    <property type="match status" value="1"/>
</dbReference>
<protein>
    <submittedName>
        <fullName evidence="3">GTP pyrophosphokinase</fullName>
    </submittedName>
</protein>
<dbReference type="UniPathway" id="UPA00908">
    <property type="reaction ID" value="UER00884"/>
</dbReference>
<dbReference type="InterPro" id="IPR007685">
    <property type="entry name" value="RelA_SpoT"/>
</dbReference>
<dbReference type="PANTHER" id="PTHR41773">
    <property type="entry name" value="GTP PYROPHOSPHATASE-RELATED"/>
    <property type="match status" value="1"/>
</dbReference>
<dbReference type="SMART" id="SM00954">
    <property type="entry name" value="RelA_SpoT"/>
    <property type="match status" value="1"/>
</dbReference>
<dbReference type="Gene3D" id="3.30.460.10">
    <property type="entry name" value="Beta Polymerase, domain 2"/>
    <property type="match status" value="1"/>
</dbReference>
<feature type="domain" description="RelA/SpoT" evidence="2">
    <location>
        <begin position="50"/>
        <end position="186"/>
    </location>
</feature>
<dbReference type="Proteomes" id="UP000481872">
    <property type="component" value="Unassembled WGS sequence"/>
</dbReference>
<dbReference type="SUPFAM" id="SSF81301">
    <property type="entry name" value="Nucleotidyltransferase"/>
    <property type="match status" value="1"/>
</dbReference>
<evidence type="ECO:0000313" key="3">
    <source>
        <dbReference type="EMBL" id="NEU05463.1"/>
    </source>
</evidence>
<keyword evidence="4" id="KW-1185">Reference proteome</keyword>
<evidence type="ECO:0000259" key="2">
    <source>
        <dbReference type="SMART" id="SM00954"/>
    </source>
</evidence>
<keyword evidence="3" id="KW-0808">Transferase</keyword>
<dbReference type="CDD" id="cd05399">
    <property type="entry name" value="NT_Rel-Spo_like"/>
    <property type="match status" value="1"/>
</dbReference>
<evidence type="ECO:0000256" key="1">
    <source>
        <dbReference type="ARBA" id="ARBA00004976"/>
    </source>
</evidence>
<dbReference type="InterPro" id="IPR043519">
    <property type="entry name" value="NT_sf"/>
</dbReference>
<comment type="pathway">
    <text evidence="1">Purine metabolism; ppGpp biosynthesis; ppGpp from GTP: step 1/2.</text>
</comment>
<dbReference type="RefSeq" id="WP_061994660.1">
    <property type="nucleotide sequence ID" value="NZ_JAAGPU010000020.1"/>
</dbReference>
<dbReference type="GO" id="GO:0016301">
    <property type="term" value="F:kinase activity"/>
    <property type="evidence" value="ECO:0007669"/>
    <property type="project" value="UniProtKB-KW"/>
</dbReference>
<dbReference type="GO" id="GO:0015970">
    <property type="term" value="P:guanosine tetraphosphate biosynthetic process"/>
    <property type="evidence" value="ECO:0007669"/>
    <property type="project" value="UniProtKB-UniPathway"/>
</dbReference>
<evidence type="ECO:0000313" key="4">
    <source>
        <dbReference type="Proteomes" id="UP000481872"/>
    </source>
</evidence>
<organism evidence="3 4">
    <name type="scientific">Clostridium senegalense</name>
    <dbReference type="NCBI Taxonomy" id="1465809"/>
    <lineage>
        <taxon>Bacteria</taxon>
        <taxon>Bacillati</taxon>
        <taxon>Bacillota</taxon>
        <taxon>Clostridia</taxon>
        <taxon>Eubacteriales</taxon>
        <taxon>Clostridiaceae</taxon>
        <taxon>Clostridium</taxon>
    </lineage>
</organism>